<accession>A0AAD5M6C6</accession>
<dbReference type="GO" id="GO:0020037">
    <property type="term" value="F:heme binding"/>
    <property type="evidence" value="ECO:0007669"/>
    <property type="project" value="InterPro"/>
</dbReference>
<proteinExistence type="inferred from homology"/>
<dbReference type="PANTHER" id="PTHR24296">
    <property type="entry name" value="CYTOCHROME P450"/>
    <property type="match status" value="1"/>
</dbReference>
<evidence type="ECO:0000256" key="4">
    <source>
        <dbReference type="ARBA" id="ARBA00023004"/>
    </source>
</evidence>
<evidence type="ECO:0000256" key="2">
    <source>
        <dbReference type="ARBA" id="ARBA00022723"/>
    </source>
</evidence>
<keyword evidence="3" id="KW-0560">Oxidoreductase</keyword>
<evidence type="ECO:0000256" key="1">
    <source>
        <dbReference type="ARBA" id="ARBA00010617"/>
    </source>
</evidence>
<dbReference type="AlphaFoldDB" id="A0AAD5M6C6"/>
<organism evidence="5 6">
    <name type="scientific">Pythium insidiosum</name>
    <name type="common">Pythiosis disease agent</name>
    <dbReference type="NCBI Taxonomy" id="114742"/>
    <lineage>
        <taxon>Eukaryota</taxon>
        <taxon>Sar</taxon>
        <taxon>Stramenopiles</taxon>
        <taxon>Oomycota</taxon>
        <taxon>Peronosporomycetes</taxon>
        <taxon>Pythiales</taxon>
        <taxon>Pythiaceae</taxon>
        <taxon>Pythium</taxon>
    </lineage>
</organism>
<dbReference type="Gene3D" id="1.10.630.10">
    <property type="entry name" value="Cytochrome P450"/>
    <property type="match status" value="1"/>
</dbReference>
<dbReference type="Proteomes" id="UP001209570">
    <property type="component" value="Unassembled WGS sequence"/>
</dbReference>
<name>A0AAD5M6C6_PYTIN</name>
<evidence type="ECO:0000256" key="3">
    <source>
        <dbReference type="ARBA" id="ARBA00023002"/>
    </source>
</evidence>
<keyword evidence="6" id="KW-1185">Reference proteome</keyword>
<keyword evidence="4" id="KW-0408">Iron</keyword>
<reference evidence="5" key="1">
    <citation type="submission" date="2021-12" db="EMBL/GenBank/DDBJ databases">
        <title>Prjna785345.</title>
        <authorList>
            <person name="Rujirawat T."/>
            <person name="Krajaejun T."/>
        </authorList>
    </citation>
    <scope>NUCLEOTIDE SEQUENCE</scope>
    <source>
        <strain evidence="5">Pi057C3</strain>
    </source>
</reference>
<evidence type="ECO:0008006" key="7">
    <source>
        <dbReference type="Google" id="ProtNLM"/>
    </source>
</evidence>
<dbReference type="GO" id="GO:0016705">
    <property type="term" value="F:oxidoreductase activity, acting on paired donors, with incorporation or reduction of molecular oxygen"/>
    <property type="evidence" value="ECO:0007669"/>
    <property type="project" value="InterPro"/>
</dbReference>
<dbReference type="InterPro" id="IPR036396">
    <property type="entry name" value="Cyt_P450_sf"/>
</dbReference>
<sequence>MLENIDFPHVLVVVLAASLLIAVAAHEKLKRHADAAGLAPAAPYALPFLHHTLQVIWHSERAHDWLLELCEQHDGRPFRMRMVGRPGCTNLNTPELFEDVLKTHFEDFEKGDGMQENLRDLLGHGIFAGSA</sequence>
<dbReference type="GO" id="GO:0004497">
    <property type="term" value="F:monooxygenase activity"/>
    <property type="evidence" value="ECO:0007669"/>
    <property type="project" value="InterPro"/>
</dbReference>
<gene>
    <name evidence="5" type="ORF">P43SY_003035</name>
</gene>
<dbReference type="SUPFAM" id="SSF48264">
    <property type="entry name" value="Cytochrome P450"/>
    <property type="match status" value="1"/>
</dbReference>
<keyword evidence="2" id="KW-0479">Metal-binding</keyword>
<evidence type="ECO:0000313" key="5">
    <source>
        <dbReference type="EMBL" id="KAJ0403730.1"/>
    </source>
</evidence>
<dbReference type="EMBL" id="JAKCXM010000076">
    <property type="protein sequence ID" value="KAJ0403730.1"/>
    <property type="molecule type" value="Genomic_DNA"/>
</dbReference>
<dbReference type="GO" id="GO:0005506">
    <property type="term" value="F:iron ion binding"/>
    <property type="evidence" value="ECO:0007669"/>
    <property type="project" value="InterPro"/>
</dbReference>
<evidence type="ECO:0000313" key="6">
    <source>
        <dbReference type="Proteomes" id="UP001209570"/>
    </source>
</evidence>
<comment type="caution">
    <text evidence="5">The sequence shown here is derived from an EMBL/GenBank/DDBJ whole genome shotgun (WGS) entry which is preliminary data.</text>
</comment>
<protein>
    <recommendedName>
        <fullName evidence="7">Cytochrome P450</fullName>
    </recommendedName>
</protein>
<comment type="similarity">
    <text evidence="1">Belongs to the cytochrome P450 family.</text>
</comment>